<dbReference type="AlphaFoldDB" id="A0A2K8ML21"/>
<dbReference type="Proteomes" id="UP000229081">
    <property type="component" value="Chromosome"/>
</dbReference>
<organism evidence="1 2">
    <name type="scientific">Sphingomonas psychrotolerans</name>
    <dbReference type="NCBI Taxonomy" id="1327635"/>
    <lineage>
        <taxon>Bacteria</taxon>
        <taxon>Pseudomonadati</taxon>
        <taxon>Pseudomonadota</taxon>
        <taxon>Alphaproteobacteria</taxon>
        <taxon>Sphingomonadales</taxon>
        <taxon>Sphingomonadaceae</taxon>
        <taxon>Sphingomonas</taxon>
    </lineage>
</organism>
<evidence type="ECO:0000313" key="1">
    <source>
        <dbReference type="EMBL" id="ATY33704.1"/>
    </source>
</evidence>
<proteinExistence type="predicted"/>
<protein>
    <submittedName>
        <fullName evidence="1">Uncharacterized protein</fullName>
    </submittedName>
</protein>
<name>A0A2K8ML21_9SPHN</name>
<keyword evidence="2" id="KW-1185">Reference proteome</keyword>
<reference evidence="1 2" key="1">
    <citation type="submission" date="2017-11" db="EMBL/GenBank/DDBJ databases">
        <title>Complete genome sequence of Sphingomonas sp. Strain Cra20, a psychrotolerant potential plant growth promoting rhizobacteria.</title>
        <authorList>
            <person name="Luo Y."/>
        </authorList>
    </citation>
    <scope>NUCLEOTIDE SEQUENCE [LARGE SCALE GENOMIC DNA]</scope>
    <source>
        <strain evidence="1 2">Cra20</strain>
    </source>
</reference>
<dbReference type="EMBL" id="CP024923">
    <property type="protein sequence ID" value="ATY33704.1"/>
    <property type="molecule type" value="Genomic_DNA"/>
</dbReference>
<gene>
    <name evidence="1" type="ORF">CVN68_18520</name>
</gene>
<sequence length="114" mass="12432">MTGCVAHGATKPIDVLSAFSANDGQRIEVRGFLRYGDDARGVWQSQASYRDYTPEAAPACITLWNAGAFREQLLRRDGSTITITGKVRVEPPLHAGEISLGRCSDVGLVIERLR</sequence>
<dbReference type="KEGG" id="sphc:CVN68_18520"/>
<evidence type="ECO:0000313" key="2">
    <source>
        <dbReference type="Proteomes" id="UP000229081"/>
    </source>
</evidence>
<accession>A0A2K8ML21</accession>